<dbReference type="Pfam" id="PF13041">
    <property type="entry name" value="PPR_2"/>
    <property type="match status" value="1"/>
</dbReference>
<feature type="repeat" description="PPR" evidence="2">
    <location>
        <begin position="213"/>
        <end position="247"/>
    </location>
</feature>
<dbReference type="SUPFAM" id="SSF48452">
    <property type="entry name" value="TPR-like"/>
    <property type="match status" value="1"/>
</dbReference>
<protein>
    <recommendedName>
        <fullName evidence="5">Pentatricopeptide repeat-containing protein</fullName>
    </recommendedName>
</protein>
<dbReference type="FunFam" id="1.25.40.10:FF:001027">
    <property type="entry name" value="Pentatricopeptide repeat-containing protein At5g44230"/>
    <property type="match status" value="1"/>
</dbReference>
<feature type="repeat" description="PPR" evidence="2">
    <location>
        <begin position="151"/>
        <end position="181"/>
    </location>
</feature>
<evidence type="ECO:0000256" key="2">
    <source>
        <dbReference type="PROSITE-ProRule" id="PRU00708"/>
    </source>
</evidence>
<feature type="repeat" description="PPR" evidence="2">
    <location>
        <begin position="283"/>
        <end position="313"/>
    </location>
</feature>
<feature type="repeat" description="PPR" evidence="2">
    <location>
        <begin position="314"/>
        <end position="348"/>
    </location>
</feature>
<dbReference type="PROSITE" id="PS51375">
    <property type="entry name" value="PPR"/>
    <property type="match status" value="6"/>
</dbReference>
<dbReference type="GO" id="GO:0003723">
    <property type="term" value="F:RNA binding"/>
    <property type="evidence" value="ECO:0007669"/>
    <property type="project" value="InterPro"/>
</dbReference>
<dbReference type="GO" id="GO:0009451">
    <property type="term" value="P:RNA modification"/>
    <property type="evidence" value="ECO:0007669"/>
    <property type="project" value="InterPro"/>
</dbReference>
<dbReference type="InterPro" id="IPR046960">
    <property type="entry name" value="PPR_At4g14850-like_plant"/>
</dbReference>
<dbReference type="Pfam" id="PF20431">
    <property type="entry name" value="E_motif"/>
    <property type="match status" value="1"/>
</dbReference>
<evidence type="ECO:0000313" key="4">
    <source>
        <dbReference type="Proteomes" id="UP001168098"/>
    </source>
</evidence>
<gene>
    <name evidence="3" type="ORF">PVL29_004275</name>
</gene>
<keyword evidence="4" id="KW-1185">Reference proteome</keyword>
<evidence type="ECO:0008006" key="5">
    <source>
        <dbReference type="Google" id="ProtNLM"/>
    </source>
</evidence>
<name>A0AA39DZE3_VITRO</name>
<dbReference type="FunFam" id="1.25.40.10:FF:001556">
    <property type="entry name" value="Uncharacterized protein"/>
    <property type="match status" value="1"/>
</dbReference>
<dbReference type="NCBIfam" id="TIGR00756">
    <property type="entry name" value="PPR"/>
    <property type="match status" value="7"/>
</dbReference>
<reference evidence="3 4" key="1">
    <citation type="journal article" date="2023" name="BMC Biotechnol.">
        <title>Vitis rotundifolia cv Carlos genome sequencing.</title>
        <authorList>
            <person name="Huff M."/>
            <person name="Hulse-Kemp A."/>
            <person name="Scheffler B."/>
            <person name="Youngblood R."/>
            <person name="Simpson S."/>
            <person name="Babiker E."/>
            <person name="Staton M."/>
        </authorList>
    </citation>
    <scope>NUCLEOTIDE SEQUENCE [LARGE SCALE GENOMIC DNA]</scope>
    <source>
        <tissue evidence="3">Leaf</tissue>
    </source>
</reference>
<dbReference type="EMBL" id="JARBHA010000004">
    <property type="protein sequence ID" value="KAJ9702458.1"/>
    <property type="molecule type" value="Genomic_DNA"/>
</dbReference>
<dbReference type="InterPro" id="IPR011990">
    <property type="entry name" value="TPR-like_helical_dom_sf"/>
</dbReference>
<keyword evidence="1" id="KW-0677">Repeat</keyword>
<sequence>MARKLRALKIREMEDMFVPILKNCPNIIELKKIHAHIVKFSLSQSSFLVTKMVDVCNHHGETEYANLLFKRVADPNAFLYNAMIRAYKHNKVYVLAITVYKQMLGHSHGENPIFPDKFTFPFVVKSCAGLMCYDLGKQVHGHVFKFGQKSNTVVENSLVEMYVKCDSLDDAHRVFEEMTERDAVSWNTLISGHVRLGQMRRARAIFEEMQDKTIFSWTAIVSGYARIGCYADALEFFRRMQMVGIEPDEISLVSVLPACAQLGALELGKWIHFYADKAGFLCNICVCNALIEMYAKCGSIDEGRRLFDQMNERDVISWSTMIVGLANHGRAREAIELFQEMQKAKIEPNIITFVGLLSACAHAGLLNEGLRYFESMKRDYNIEPGVEHYGCLVNLLGLSGRLDQALELIKKMPMKRDSAIWGSLLSSCRSHGNLEIAVIAMEHLLELEPADTGNYVLLSNLYADLGKWDGVSRMRKLMRSKSMKKTPGCSSIEVDNIVQEFASGDDSKPFSKAIYRVLKLLVMHQSRMDDDIIKIMVHDIS</sequence>
<evidence type="ECO:0000256" key="1">
    <source>
        <dbReference type="ARBA" id="ARBA00022737"/>
    </source>
</evidence>
<dbReference type="AlphaFoldDB" id="A0AA39DZE3"/>
<dbReference type="Proteomes" id="UP001168098">
    <property type="component" value="Unassembled WGS sequence"/>
</dbReference>
<feature type="repeat" description="PPR" evidence="2">
    <location>
        <begin position="349"/>
        <end position="379"/>
    </location>
</feature>
<dbReference type="FunFam" id="1.25.40.10:FF:002609">
    <property type="entry name" value="Uncharacterized protein"/>
    <property type="match status" value="1"/>
</dbReference>
<accession>A0AA39DZE3</accession>
<dbReference type="InterPro" id="IPR002885">
    <property type="entry name" value="PPR_rpt"/>
</dbReference>
<comment type="caution">
    <text evidence="3">The sequence shown here is derived from an EMBL/GenBank/DDBJ whole genome shotgun (WGS) entry which is preliminary data.</text>
</comment>
<evidence type="ECO:0000313" key="3">
    <source>
        <dbReference type="EMBL" id="KAJ9702458.1"/>
    </source>
</evidence>
<dbReference type="InterPro" id="IPR046848">
    <property type="entry name" value="E_motif"/>
</dbReference>
<dbReference type="Pfam" id="PF01535">
    <property type="entry name" value="PPR"/>
    <property type="match status" value="5"/>
</dbReference>
<dbReference type="PANTHER" id="PTHR47926">
    <property type="entry name" value="PENTATRICOPEPTIDE REPEAT-CONTAINING PROTEIN"/>
    <property type="match status" value="1"/>
</dbReference>
<proteinExistence type="predicted"/>
<dbReference type="Gene3D" id="1.25.40.10">
    <property type="entry name" value="Tetratricopeptide repeat domain"/>
    <property type="match status" value="4"/>
</dbReference>
<organism evidence="3 4">
    <name type="scientific">Vitis rotundifolia</name>
    <name type="common">Muscadine grape</name>
    <dbReference type="NCBI Taxonomy" id="103349"/>
    <lineage>
        <taxon>Eukaryota</taxon>
        <taxon>Viridiplantae</taxon>
        <taxon>Streptophyta</taxon>
        <taxon>Embryophyta</taxon>
        <taxon>Tracheophyta</taxon>
        <taxon>Spermatophyta</taxon>
        <taxon>Magnoliopsida</taxon>
        <taxon>eudicotyledons</taxon>
        <taxon>Gunneridae</taxon>
        <taxon>Pentapetalae</taxon>
        <taxon>rosids</taxon>
        <taxon>Vitales</taxon>
        <taxon>Vitaceae</taxon>
        <taxon>Viteae</taxon>
        <taxon>Vitis</taxon>
    </lineage>
</organism>
<feature type="repeat" description="PPR" evidence="2">
    <location>
        <begin position="182"/>
        <end position="212"/>
    </location>
</feature>
<dbReference type="PANTHER" id="PTHR47926:SF415">
    <property type="entry name" value="PENTATRICOPEPTIDE REPEAT-CONTAINING PROTEIN"/>
    <property type="match status" value="1"/>
</dbReference>